<reference evidence="2 3" key="1">
    <citation type="submission" date="2015-12" db="EMBL/GenBank/DDBJ databases">
        <title>Dictyostelia acquired genes for synthesis and detection of signals that induce cell-type specialization by lateral gene transfer from prokaryotes.</title>
        <authorList>
            <person name="Gloeckner G."/>
            <person name="Schaap P."/>
        </authorList>
    </citation>
    <scope>NUCLEOTIDE SEQUENCE [LARGE SCALE GENOMIC DNA]</scope>
    <source>
        <strain evidence="2 3">TK</strain>
    </source>
</reference>
<feature type="region of interest" description="Disordered" evidence="1">
    <location>
        <begin position="141"/>
        <end position="166"/>
    </location>
</feature>
<evidence type="ECO:0000313" key="3">
    <source>
        <dbReference type="Proteomes" id="UP000076078"/>
    </source>
</evidence>
<keyword evidence="3" id="KW-1185">Reference proteome</keyword>
<sequence length="166" mass="19389">MSTYIEYKDFIIKIQNFFDINLKNSDKQVNIQDYFHKECDHSLFYQFLLVEFSDNLTEYFKPIGIEDLISEYNKGNKNIDLVYTIVITIKDKLFDEEQQKKYRDITKDDLHYCYINTGLLCEFSIDILNCIARRHNISTGSSSHNSNASSSHSSAFKSNTSTSNTQ</sequence>
<proteinExistence type="predicted"/>
<dbReference type="EMBL" id="LODT01000013">
    <property type="protein sequence ID" value="KYR00669.1"/>
    <property type="molecule type" value="Genomic_DNA"/>
</dbReference>
<comment type="caution">
    <text evidence="2">The sequence shown here is derived from an EMBL/GenBank/DDBJ whole genome shotgun (WGS) entry which is preliminary data.</text>
</comment>
<accession>A0A152A385</accession>
<evidence type="ECO:0000256" key="1">
    <source>
        <dbReference type="SAM" id="MobiDB-lite"/>
    </source>
</evidence>
<name>A0A152A385_TIELA</name>
<gene>
    <name evidence="2" type="ORF">DLAC_02703</name>
</gene>
<dbReference type="AlphaFoldDB" id="A0A152A385"/>
<organism evidence="2 3">
    <name type="scientific">Tieghemostelium lacteum</name>
    <name type="common">Slime mold</name>
    <name type="synonym">Dictyostelium lacteum</name>
    <dbReference type="NCBI Taxonomy" id="361077"/>
    <lineage>
        <taxon>Eukaryota</taxon>
        <taxon>Amoebozoa</taxon>
        <taxon>Evosea</taxon>
        <taxon>Eumycetozoa</taxon>
        <taxon>Dictyostelia</taxon>
        <taxon>Dictyosteliales</taxon>
        <taxon>Raperosteliaceae</taxon>
        <taxon>Tieghemostelium</taxon>
    </lineage>
</organism>
<protein>
    <submittedName>
        <fullName evidence="2">Uncharacterized protein</fullName>
    </submittedName>
</protein>
<dbReference type="Proteomes" id="UP000076078">
    <property type="component" value="Unassembled WGS sequence"/>
</dbReference>
<evidence type="ECO:0000313" key="2">
    <source>
        <dbReference type="EMBL" id="KYR00669.1"/>
    </source>
</evidence>
<dbReference type="InParanoid" id="A0A152A385"/>